<keyword evidence="3" id="KW-0378">Hydrolase</keyword>
<evidence type="ECO:0000259" key="2">
    <source>
        <dbReference type="Pfam" id="PF19040"/>
    </source>
</evidence>
<dbReference type="InterPro" id="IPR016162">
    <property type="entry name" value="Ald_DH_N"/>
</dbReference>
<dbReference type="Proteomes" id="UP001596043">
    <property type="component" value="Unassembled WGS sequence"/>
</dbReference>
<dbReference type="RefSeq" id="WP_379983077.1">
    <property type="nucleotide sequence ID" value="NZ_JBHSFV010000056.1"/>
</dbReference>
<dbReference type="Pfam" id="PF19040">
    <property type="entry name" value="SGNH"/>
    <property type="match status" value="1"/>
</dbReference>
<feature type="non-terminal residue" evidence="3">
    <location>
        <position position="1"/>
    </location>
</feature>
<evidence type="ECO:0000256" key="1">
    <source>
        <dbReference type="SAM" id="MobiDB-lite"/>
    </source>
</evidence>
<sequence length="199" mass="20867">EEGDDPSPDGESPSSEIVQGGEEDGGDGDGGEDEATNVAAGPGATWLTRLEDAMAGDQVLSLPYGDPDAERSIALIGGSHAEHWLPALHVLPRDHPFRIEVFVKVGCPAKLPIGDDGWVGECEEWTLNVLAALDAARKRTLLEAMADAIEAAAPDILDANARDLAAAVAQRGPDDRHAGRDPRPGREQQQVGKSGAKRA</sequence>
<feature type="domain" description="SGNH" evidence="2">
    <location>
        <begin position="63"/>
        <end position="141"/>
    </location>
</feature>
<accession>A0ABV9I3I9</accession>
<dbReference type="InterPro" id="IPR043968">
    <property type="entry name" value="SGNH"/>
</dbReference>
<comment type="caution">
    <text evidence="3">The sequence shown here is derived from an EMBL/GenBank/DDBJ whole genome shotgun (WGS) entry which is preliminary data.</text>
</comment>
<feature type="region of interest" description="Disordered" evidence="1">
    <location>
        <begin position="167"/>
        <end position="199"/>
    </location>
</feature>
<evidence type="ECO:0000313" key="4">
    <source>
        <dbReference type="Proteomes" id="UP001596043"/>
    </source>
</evidence>
<keyword evidence="4" id="KW-1185">Reference proteome</keyword>
<feature type="region of interest" description="Disordered" evidence="1">
    <location>
        <begin position="1"/>
        <end position="42"/>
    </location>
</feature>
<gene>
    <name evidence="3" type="ORF">ACFO3O_22600</name>
</gene>
<feature type="compositionally biased region" description="Acidic residues" evidence="1">
    <location>
        <begin position="21"/>
        <end position="35"/>
    </location>
</feature>
<name>A0ABV9I3I9_9FLAO</name>
<reference evidence="4" key="1">
    <citation type="journal article" date="2019" name="Int. J. Syst. Evol. Microbiol.">
        <title>The Global Catalogue of Microorganisms (GCM) 10K type strain sequencing project: providing services to taxonomists for standard genome sequencing and annotation.</title>
        <authorList>
            <consortium name="The Broad Institute Genomics Platform"/>
            <consortium name="The Broad Institute Genome Sequencing Center for Infectious Disease"/>
            <person name="Wu L."/>
            <person name="Ma J."/>
        </authorList>
    </citation>
    <scope>NUCLEOTIDE SEQUENCE [LARGE SCALE GENOMIC DNA]</scope>
    <source>
        <strain evidence="4">YJ-61-S</strain>
    </source>
</reference>
<proteinExistence type="predicted"/>
<feature type="compositionally biased region" description="Basic and acidic residues" evidence="1">
    <location>
        <begin position="172"/>
        <end position="186"/>
    </location>
</feature>
<organism evidence="3 4">
    <name type="scientific">Dokdonia ponticola</name>
    <dbReference type="NCBI Taxonomy" id="2041041"/>
    <lineage>
        <taxon>Bacteria</taxon>
        <taxon>Pseudomonadati</taxon>
        <taxon>Bacteroidota</taxon>
        <taxon>Flavobacteriia</taxon>
        <taxon>Flavobacteriales</taxon>
        <taxon>Flavobacteriaceae</taxon>
        <taxon>Dokdonia</taxon>
    </lineage>
</organism>
<protein>
    <submittedName>
        <fullName evidence="3">SGNH hydrolase domain-containing protein</fullName>
    </submittedName>
</protein>
<dbReference type="Gene3D" id="3.40.605.10">
    <property type="entry name" value="Aldehyde Dehydrogenase, Chain A, domain 1"/>
    <property type="match status" value="1"/>
</dbReference>
<dbReference type="GO" id="GO:0016787">
    <property type="term" value="F:hydrolase activity"/>
    <property type="evidence" value="ECO:0007669"/>
    <property type="project" value="UniProtKB-KW"/>
</dbReference>
<evidence type="ECO:0000313" key="3">
    <source>
        <dbReference type="EMBL" id="MFC4636705.1"/>
    </source>
</evidence>
<dbReference type="EMBL" id="JBHSFV010000056">
    <property type="protein sequence ID" value="MFC4636705.1"/>
    <property type="molecule type" value="Genomic_DNA"/>
</dbReference>